<dbReference type="Proteomes" id="UP000008068">
    <property type="component" value="Unassembled WGS sequence"/>
</dbReference>
<dbReference type="EMBL" id="GL379889">
    <property type="protein sequence ID" value="EGT31779.1"/>
    <property type="molecule type" value="Genomic_DNA"/>
</dbReference>
<dbReference type="AlphaFoldDB" id="G0NI97"/>
<keyword evidence="3" id="KW-1185">Reference proteome</keyword>
<proteinExistence type="predicted"/>
<evidence type="ECO:0000313" key="3">
    <source>
        <dbReference type="Proteomes" id="UP000008068"/>
    </source>
</evidence>
<keyword evidence="1" id="KW-1133">Transmembrane helix</keyword>
<evidence type="ECO:0000256" key="1">
    <source>
        <dbReference type="SAM" id="Phobius"/>
    </source>
</evidence>
<protein>
    <submittedName>
        <fullName evidence="2">Uncharacterized protein</fullName>
    </submittedName>
</protein>
<keyword evidence="1" id="KW-0472">Membrane</keyword>
<feature type="transmembrane region" description="Helical" evidence="1">
    <location>
        <begin position="293"/>
        <end position="313"/>
    </location>
</feature>
<keyword evidence="1" id="KW-0812">Transmembrane</keyword>
<organism evidence="3">
    <name type="scientific">Caenorhabditis brenneri</name>
    <name type="common">Nematode worm</name>
    <dbReference type="NCBI Taxonomy" id="135651"/>
    <lineage>
        <taxon>Eukaryota</taxon>
        <taxon>Metazoa</taxon>
        <taxon>Ecdysozoa</taxon>
        <taxon>Nematoda</taxon>
        <taxon>Chromadorea</taxon>
        <taxon>Rhabditida</taxon>
        <taxon>Rhabditina</taxon>
        <taxon>Rhabditomorpha</taxon>
        <taxon>Rhabditoidea</taxon>
        <taxon>Rhabditidae</taxon>
        <taxon>Peloderinae</taxon>
        <taxon>Caenorhabditis</taxon>
    </lineage>
</organism>
<gene>
    <name evidence="2" type="ORF">CAEBREN_20206</name>
</gene>
<dbReference type="HOGENOM" id="CLU_778981_0_0_1"/>
<dbReference type="InParanoid" id="G0NI97"/>
<dbReference type="eggNOG" id="ENOG502TJWH">
    <property type="taxonomic scope" value="Eukaryota"/>
</dbReference>
<reference evidence="3" key="1">
    <citation type="submission" date="2011-07" db="EMBL/GenBank/DDBJ databases">
        <authorList>
            <consortium name="Caenorhabditis brenneri Sequencing and Analysis Consortium"/>
            <person name="Wilson R.K."/>
        </authorList>
    </citation>
    <scope>NUCLEOTIDE SEQUENCE [LARGE SCALE GENOMIC DNA]</scope>
    <source>
        <strain evidence="3">PB2801</strain>
    </source>
</reference>
<sequence>MEWELSSDGLSKADKRTAEIIIDQFFGVHTFRVEELVFPECNDDSLNEVVRSSKNMTGFKLSRRLGIIISGECLVPKVAHDFMKKSNDGTTWNVTTLIMKETRPMQQSLLQQNFYRLNVHYEKDYSCRAKYRSTYQKYETENVKREVDDDDIVGYVSESKCGYTIQKTHATHENELIEEIDATRNKKDTVTKSTPNDSTVTQEAIVTEKHTATQVPTVTEKVKEPEAPEEDTVTHLPTVTEENVVTQDAPVSEDAKEPTVTQIPTLTEEVKEPLMIQESTVTQHQEAVESPSLLKYLLVLIVIPIVLAIIFAFF</sequence>
<evidence type="ECO:0000313" key="2">
    <source>
        <dbReference type="EMBL" id="EGT31779.1"/>
    </source>
</evidence>
<name>G0NI97_CAEBE</name>
<accession>G0NI97</accession>